<reference evidence="4" key="1">
    <citation type="submission" date="2017-02" db="UniProtKB">
        <authorList>
            <consortium name="WormBaseParasite"/>
        </authorList>
    </citation>
    <scope>IDENTIFICATION</scope>
</reference>
<protein>
    <submittedName>
        <fullName evidence="4">Pentatricopeptide repeat-containing protein</fullName>
    </submittedName>
</protein>
<keyword evidence="3" id="KW-1185">Reference proteome</keyword>
<dbReference type="WBParaSite" id="EVEC_0001036401-mRNA-1">
    <property type="protein sequence ID" value="EVEC_0001036401-mRNA-1"/>
    <property type="gene ID" value="EVEC_0001036401"/>
</dbReference>
<evidence type="ECO:0000256" key="1">
    <source>
        <dbReference type="SAM" id="MobiDB-lite"/>
    </source>
</evidence>
<accession>A0A0N4VHR3</accession>
<dbReference type="Proteomes" id="UP000274131">
    <property type="component" value="Unassembled WGS sequence"/>
</dbReference>
<name>A0A0N4VHR3_ENTVE</name>
<gene>
    <name evidence="2" type="ORF">EVEC_LOCUS9709</name>
</gene>
<organism evidence="4">
    <name type="scientific">Enterobius vermicularis</name>
    <name type="common">Human pinworm</name>
    <dbReference type="NCBI Taxonomy" id="51028"/>
    <lineage>
        <taxon>Eukaryota</taxon>
        <taxon>Metazoa</taxon>
        <taxon>Ecdysozoa</taxon>
        <taxon>Nematoda</taxon>
        <taxon>Chromadorea</taxon>
        <taxon>Rhabditida</taxon>
        <taxon>Spirurina</taxon>
        <taxon>Oxyuridomorpha</taxon>
        <taxon>Oxyuroidea</taxon>
        <taxon>Oxyuridae</taxon>
        <taxon>Enterobius</taxon>
    </lineage>
</organism>
<feature type="compositionally biased region" description="Basic and acidic residues" evidence="1">
    <location>
        <begin position="135"/>
        <end position="145"/>
    </location>
</feature>
<dbReference type="AlphaFoldDB" id="A0A0N4VHR3"/>
<reference evidence="2 3" key="2">
    <citation type="submission" date="2018-10" db="EMBL/GenBank/DDBJ databases">
        <authorList>
            <consortium name="Pathogen Informatics"/>
        </authorList>
    </citation>
    <scope>NUCLEOTIDE SEQUENCE [LARGE SCALE GENOMIC DNA]</scope>
</reference>
<sequence length="145" mass="16278">RPNFDKVKSVYDLAPPSLEKTLVGCVLQRSSEAYEEAKKLLVLMDSGKYDEPLLLSRLDASLIRVLSSVIIDRTVLEKIAAKIPLIANVDETVIRVLEILRSSVRHKKEVSADLSQMVDANSKRSFFESSEDSSDVSKKRIKEND</sequence>
<dbReference type="EMBL" id="UXUI01010245">
    <property type="protein sequence ID" value="VDD94958.1"/>
    <property type="molecule type" value="Genomic_DNA"/>
</dbReference>
<evidence type="ECO:0000313" key="4">
    <source>
        <dbReference type="WBParaSite" id="EVEC_0001036401-mRNA-1"/>
    </source>
</evidence>
<evidence type="ECO:0000313" key="3">
    <source>
        <dbReference type="Proteomes" id="UP000274131"/>
    </source>
</evidence>
<proteinExistence type="predicted"/>
<feature type="region of interest" description="Disordered" evidence="1">
    <location>
        <begin position="125"/>
        <end position="145"/>
    </location>
</feature>
<evidence type="ECO:0000313" key="2">
    <source>
        <dbReference type="EMBL" id="VDD94958.1"/>
    </source>
</evidence>